<gene>
    <name evidence="3" type="ORF">JQX14_13705</name>
</gene>
<sequence>MARSTAPEFSRGRVKRAGRAVRTNSASTEDHLAIENFRSSHSHILNAFQASLRNRARQKDVTVAQRLKRRVTIYDKLKRRPNFSLTEMQDIAGCRLIFKNIAELTSFRESYLGARFKHKLLTDDDRFDYILKPKADGYRGLHDVYEYRAARESGEPWNKLRIELQYRTIYQHAWATAVEVAGLLTENEHKFGRAADTYVEFFAWQAN</sequence>
<evidence type="ECO:0000259" key="2">
    <source>
        <dbReference type="SMART" id="SM00954"/>
    </source>
</evidence>
<evidence type="ECO:0000256" key="1">
    <source>
        <dbReference type="SAM" id="MobiDB-lite"/>
    </source>
</evidence>
<dbReference type="RefSeq" id="WP_231034535.1">
    <property type="nucleotide sequence ID" value="NZ_JAJNGX010000008.1"/>
</dbReference>
<dbReference type="Gene3D" id="3.30.460.10">
    <property type="entry name" value="Beta Polymerase, domain 2"/>
    <property type="match status" value="1"/>
</dbReference>
<dbReference type="PANTHER" id="PTHR47837">
    <property type="entry name" value="GTP PYROPHOSPHOKINASE YJBM"/>
    <property type="match status" value="1"/>
</dbReference>
<evidence type="ECO:0000313" key="3">
    <source>
        <dbReference type="EMBL" id="MBM2355601.1"/>
    </source>
</evidence>
<dbReference type="InterPro" id="IPR043519">
    <property type="entry name" value="NT_sf"/>
</dbReference>
<dbReference type="Pfam" id="PF04607">
    <property type="entry name" value="RelA_SpoT"/>
    <property type="match status" value="1"/>
</dbReference>
<dbReference type="SUPFAM" id="SSF81301">
    <property type="entry name" value="Nucleotidyltransferase"/>
    <property type="match status" value="1"/>
</dbReference>
<protein>
    <submittedName>
        <fullName evidence="3">RelA/SpoT domain-containing protein</fullName>
    </submittedName>
</protein>
<dbReference type="Proteomes" id="UP000809337">
    <property type="component" value="Unassembled WGS sequence"/>
</dbReference>
<dbReference type="GO" id="GO:0015969">
    <property type="term" value="P:guanosine tetraphosphate metabolic process"/>
    <property type="evidence" value="ECO:0007669"/>
    <property type="project" value="InterPro"/>
</dbReference>
<dbReference type="PANTHER" id="PTHR47837:SF1">
    <property type="entry name" value="GTP PYROPHOSPHOKINASE YJBM"/>
    <property type="match status" value="1"/>
</dbReference>
<organism evidence="3 4">
    <name type="scientific">Pseudosulfitobacter pseudonitzschiae</name>
    <dbReference type="NCBI Taxonomy" id="1402135"/>
    <lineage>
        <taxon>Bacteria</taxon>
        <taxon>Pseudomonadati</taxon>
        <taxon>Pseudomonadota</taxon>
        <taxon>Alphaproteobacteria</taxon>
        <taxon>Rhodobacterales</taxon>
        <taxon>Roseobacteraceae</taxon>
        <taxon>Pseudosulfitobacter</taxon>
    </lineage>
</organism>
<dbReference type="EMBL" id="JAFBWN010000008">
    <property type="protein sequence ID" value="MBM2355601.1"/>
    <property type="molecule type" value="Genomic_DNA"/>
</dbReference>
<dbReference type="InterPro" id="IPR052366">
    <property type="entry name" value="GTP_Pyrophosphokinase"/>
</dbReference>
<reference evidence="3" key="1">
    <citation type="submission" date="2021-01" db="EMBL/GenBank/DDBJ databases">
        <title>Diatom-associated Roseobacters Show Island Model of Population Structure.</title>
        <authorList>
            <person name="Qu L."/>
            <person name="Feng X."/>
            <person name="Chen Y."/>
            <person name="Li L."/>
            <person name="Wang X."/>
            <person name="Hu Z."/>
            <person name="Wang H."/>
            <person name="Luo H."/>
        </authorList>
    </citation>
    <scope>NUCLEOTIDE SEQUENCE</scope>
    <source>
        <strain evidence="3">SM26-45</strain>
    </source>
</reference>
<feature type="region of interest" description="Disordered" evidence="1">
    <location>
        <begin position="1"/>
        <end position="25"/>
    </location>
</feature>
<name>A0A9Q2RVI6_9RHOB</name>
<accession>A0A9Q2RVI6</accession>
<dbReference type="AlphaFoldDB" id="A0A9Q2RVI6"/>
<evidence type="ECO:0000313" key="4">
    <source>
        <dbReference type="Proteomes" id="UP000809337"/>
    </source>
</evidence>
<dbReference type="CDD" id="cd05399">
    <property type="entry name" value="NT_Rel-Spo_like"/>
    <property type="match status" value="1"/>
</dbReference>
<feature type="domain" description="RelA/SpoT" evidence="2">
    <location>
        <begin position="65"/>
        <end position="189"/>
    </location>
</feature>
<comment type="caution">
    <text evidence="3">The sequence shown here is derived from an EMBL/GenBank/DDBJ whole genome shotgun (WGS) entry which is preliminary data.</text>
</comment>
<proteinExistence type="predicted"/>
<dbReference type="InterPro" id="IPR007685">
    <property type="entry name" value="RelA_SpoT"/>
</dbReference>
<dbReference type="SMART" id="SM00954">
    <property type="entry name" value="RelA_SpoT"/>
    <property type="match status" value="1"/>
</dbReference>